<sequence length="123" mass="13104">MTTTILSCPPSLTTAAAAATTTTQNKTNPLKPRAPTIESMPPRHLAPSGAPVGQSGSSGNSGHISITSIRRRIAELIVYAQQKRLTKTEMDRVHYLLERTGLSYEGQMALLQALGNAYGPDAE</sequence>
<accession>M3D8L1</accession>
<reference evidence="2 3" key="1">
    <citation type="journal article" date="2012" name="PLoS Pathog.">
        <title>Diverse lifestyles and strategies of plant pathogenesis encoded in the genomes of eighteen Dothideomycetes fungi.</title>
        <authorList>
            <person name="Ohm R.A."/>
            <person name="Feau N."/>
            <person name="Henrissat B."/>
            <person name="Schoch C.L."/>
            <person name="Horwitz B.A."/>
            <person name="Barry K.W."/>
            <person name="Condon B.J."/>
            <person name="Copeland A.C."/>
            <person name="Dhillon B."/>
            <person name="Glaser F."/>
            <person name="Hesse C.N."/>
            <person name="Kosti I."/>
            <person name="LaButti K."/>
            <person name="Lindquist E.A."/>
            <person name="Lucas S."/>
            <person name="Salamov A.A."/>
            <person name="Bradshaw R.E."/>
            <person name="Ciuffetti L."/>
            <person name="Hamelin R.C."/>
            <person name="Kema G.H.J."/>
            <person name="Lawrence C."/>
            <person name="Scott J.A."/>
            <person name="Spatafora J.W."/>
            <person name="Turgeon B.G."/>
            <person name="de Wit P.J.G.M."/>
            <person name="Zhong S."/>
            <person name="Goodwin S.B."/>
            <person name="Grigoriev I.V."/>
        </authorList>
    </citation>
    <scope>NUCLEOTIDE SEQUENCE [LARGE SCALE GENOMIC DNA]</scope>
    <source>
        <strain evidence="2 3">SO2202</strain>
    </source>
</reference>
<organism evidence="2 3">
    <name type="scientific">Sphaerulina musiva (strain SO2202)</name>
    <name type="common">Poplar stem canker fungus</name>
    <name type="synonym">Septoria musiva</name>
    <dbReference type="NCBI Taxonomy" id="692275"/>
    <lineage>
        <taxon>Eukaryota</taxon>
        <taxon>Fungi</taxon>
        <taxon>Dikarya</taxon>
        <taxon>Ascomycota</taxon>
        <taxon>Pezizomycotina</taxon>
        <taxon>Dothideomycetes</taxon>
        <taxon>Dothideomycetidae</taxon>
        <taxon>Mycosphaerellales</taxon>
        <taxon>Mycosphaerellaceae</taxon>
        <taxon>Sphaerulina</taxon>
    </lineage>
</organism>
<name>M3D8L1_SPHMS</name>
<dbReference type="AlphaFoldDB" id="M3D8L1"/>
<evidence type="ECO:0000313" key="3">
    <source>
        <dbReference type="Proteomes" id="UP000016931"/>
    </source>
</evidence>
<dbReference type="EMBL" id="KB456262">
    <property type="protein sequence ID" value="EMF14460.1"/>
    <property type="molecule type" value="Genomic_DNA"/>
</dbReference>
<proteinExistence type="predicted"/>
<dbReference type="GeneID" id="27897790"/>
<dbReference type="RefSeq" id="XP_016762581.1">
    <property type="nucleotide sequence ID" value="XM_016900653.1"/>
</dbReference>
<dbReference type="Proteomes" id="UP000016931">
    <property type="component" value="Unassembled WGS sequence"/>
</dbReference>
<feature type="compositionally biased region" description="Low complexity" evidence="1">
    <location>
        <begin position="55"/>
        <end position="64"/>
    </location>
</feature>
<evidence type="ECO:0000313" key="2">
    <source>
        <dbReference type="EMBL" id="EMF14460.1"/>
    </source>
</evidence>
<protein>
    <submittedName>
        <fullName evidence="2">Uncharacterized protein</fullName>
    </submittedName>
</protein>
<dbReference type="HOGENOM" id="CLU_2016650_0_0_1"/>
<gene>
    <name evidence="2" type="ORF">SEPMUDRAFT_106775</name>
</gene>
<evidence type="ECO:0000256" key="1">
    <source>
        <dbReference type="SAM" id="MobiDB-lite"/>
    </source>
</evidence>
<feature type="region of interest" description="Disordered" evidence="1">
    <location>
        <begin position="19"/>
        <end position="64"/>
    </location>
</feature>
<keyword evidence="3" id="KW-1185">Reference proteome</keyword>